<dbReference type="PANTHER" id="PTHR23292:SF6">
    <property type="entry name" value="FI16602P1-RELATED"/>
    <property type="match status" value="1"/>
</dbReference>
<evidence type="ECO:0000313" key="11">
    <source>
        <dbReference type="Proteomes" id="UP000094527"/>
    </source>
</evidence>
<dbReference type="Pfam" id="PF10601">
    <property type="entry name" value="zf-LITAF-like"/>
    <property type="match status" value="1"/>
</dbReference>
<organism evidence="10 11">
    <name type="scientific">Orchesella cincta</name>
    <name type="common">Springtail</name>
    <name type="synonym">Podura cincta</name>
    <dbReference type="NCBI Taxonomy" id="48709"/>
    <lineage>
        <taxon>Eukaryota</taxon>
        <taxon>Metazoa</taxon>
        <taxon>Ecdysozoa</taxon>
        <taxon>Arthropoda</taxon>
        <taxon>Hexapoda</taxon>
        <taxon>Collembola</taxon>
        <taxon>Entomobryomorpha</taxon>
        <taxon>Entomobryoidea</taxon>
        <taxon>Orchesellidae</taxon>
        <taxon>Orchesellinae</taxon>
        <taxon>Orchesella</taxon>
    </lineage>
</organism>
<evidence type="ECO:0000256" key="1">
    <source>
        <dbReference type="ARBA" id="ARBA00004414"/>
    </source>
</evidence>
<dbReference type="EMBL" id="LJIJ01000844">
    <property type="protein sequence ID" value="ODM94195.1"/>
    <property type="molecule type" value="Genomic_DNA"/>
</dbReference>
<evidence type="ECO:0000259" key="9">
    <source>
        <dbReference type="PROSITE" id="PS51837"/>
    </source>
</evidence>
<protein>
    <submittedName>
        <fullName evidence="10">Lipopolysaccharide-induced tumor necrosis factor-alpha factor</fullName>
    </submittedName>
</protein>
<keyword evidence="8" id="KW-0812">Transmembrane</keyword>
<evidence type="ECO:0000313" key="10">
    <source>
        <dbReference type="EMBL" id="ODM94195.1"/>
    </source>
</evidence>
<keyword evidence="5" id="KW-0479">Metal-binding</keyword>
<evidence type="ECO:0000256" key="2">
    <source>
        <dbReference type="ARBA" id="ARBA00004481"/>
    </source>
</evidence>
<comment type="caution">
    <text evidence="10">The sequence shown here is derived from an EMBL/GenBank/DDBJ whole genome shotgun (WGS) entry which is preliminary data.</text>
</comment>
<keyword evidence="7 8" id="KW-0472">Membrane</keyword>
<feature type="transmembrane region" description="Helical" evidence="8">
    <location>
        <begin position="47"/>
        <end position="68"/>
    </location>
</feature>
<dbReference type="PROSITE" id="PS01047">
    <property type="entry name" value="HMA_1"/>
    <property type="match status" value="1"/>
</dbReference>
<dbReference type="GO" id="GO:0031902">
    <property type="term" value="C:late endosome membrane"/>
    <property type="evidence" value="ECO:0007669"/>
    <property type="project" value="UniProtKB-SubCell"/>
</dbReference>
<evidence type="ECO:0000256" key="4">
    <source>
        <dbReference type="ARBA" id="ARBA00005975"/>
    </source>
</evidence>
<dbReference type="OMA" id="EICPVKH"/>
<dbReference type="Proteomes" id="UP000094527">
    <property type="component" value="Unassembled WGS sequence"/>
</dbReference>
<dbReference type="InterPro" id="IPR006629">
    <property type="entry name" value="LITAF"/>
</dbReference>
<evidence type="ECO:0000256" key="6">
    <source>
        <dbReference type="ARBA" id="ARBA00022833"/>
    </source>
</evidence>
<dbReference type="GO" id="GO:0008270">
    <property type="term" value="F:zinc ion binding"/>
    <property type="evidence" value="ECO:0007669"/>
    <property type="project" value="TreeGrafter"/>
</dbReference>
<name>A0A1D2MMX6_ORCCI</name>
<keyword evidence="8" id="KW-1133">Transmembrane helix</keyword>
<dbReference type="OrthoDB" id="5599753at2759"/>
<proteinExistence type="inferred from homology"/>
<comment type="subcellular location">
    <subcellularLocation>
        <location evidence="2">Endosome membrane</location>
        <topology evidence="2">Peripheral membrane protein</topology>
    </subcellularLocation>
    <subcellularLocation>
        <location evidence="1">Late endosome membrane</location>
    </subcellularLocation>
    <subcellularLocation>
        <location evidence="3">Lysosome membrane</location>
        <topology evidence="3">Peripheral membrane protein</topology>
        <orientation evidence="3">Cytoplasmic side</orientation>
    </subcellularLocation>
</comment>
<dbReference type="SMART" id="SM00714">
    <property type="entry name" value="LITAF"/>
    <property type="match status" value="1"/>
</dbReference>
<gene>
    <name evidence="10" type="ORF">Ocin01_12484</name>
</gene>
<dbReference type="PROSITE" id="PS51837">
    <property type="entry name" value="LITAF"/>
    <property type="match status" value="1"/>
</dbReference>
<dbReference type="InterPro" id="IPR037519">
    <property type="entry name" value="LITAF_fam"/>
</dbReference>
<evidence type="ECO:0000256" key="8">
    <source>
        <dbReference type="SAM" id="Phobius"/>
    </source>
</evidence>
<accession>A0A1D2MMX6</accession>
<dbReference type="STRING" id="48709.A0A1D2MMX6"/>
<comment type="similarity">
    <text evidence="4">Belongs to the CDIP1/LITAF family.</text>
</comment>
<dbReference type="InterPro" id="IPR017969">
    <property type="entry name" value="Heavy-metal-associated_CS"/>
</dbReference>
<dbReference type="AlphaFoldDB" id="A0A1D2MMX6"/>
<keyword evidence="11" id="KW-1185">Reference proteome</keyword>
<dbReference type="GO" id="GO:0005765">
    <property type="term" value="C:lysosomal membrane"/>
    <property type="evidence" value="ECO:0007669"/>
    <property type="project" value="UniProtKB-SubCell"/>
</dbReference>
<dbReference type="PANTHER" id="PTHR23292">
    <property type="entry name" value="LIPOPOLYSACCHARIDE-INDUCED TUMOR NECROSIS FACTOR-ALPHA FACTOR"/>
    <property type="match status" value="1"/>
</dbReference>
<evidence type="ECO:0000256" key="5">
    <source>
        <dbReference type="ARBA" id="ARBA00022723"/>
    </source>
</evidence>
<evidence type="ECO:0000256" key="3">
    <source>
        <dbReference type="ARBA" id="ARBA00004630"/>
    </source>
</evidence>
<sequence length="92" mass="10106">MMLKIMAQPQVVLVTAPALGPENVRITCSNCHREIQTSIEKKPSVVAFISAAVMFLFGCWLCCCIPFCMDSCMDVNHKCPSCGVHLGTHKAY</sequence>
<keyword evidence="6" id="KW-0862">Zinc</keyword>
<evidence type="ECO:0000256" key="7">
    <source>
        <dbReference type="ARBA" id="ARBA00023136"/>
    </source>
</evidence>
<reference evidence="10 11" key="1">
    <citation type="journal article" date="2016" name="Genome Biol. Evol.">
        <title>Gene Family Evolution Reflects Adaptation to Soil Environmental Stressors in the Genome of the Collembolan Orchesella cincta.</title>
        <authorList>
            <person name="Faddeeva-Vakhrusheva A."/>
            <person name="Derks M.F."/>
            <person name="Anvar S.Y."/>
            <person name="Agamennone V."/>
            <person name="Suring W."/>
            <person name="Smit S."/>
            <person name="van Straalen N.M."/>
            <person name="Roelofs D."/>
        </authorList>
    </citation>
    <scope>NUCLEOTIDE SEQUENCE [LARGE SCALE GENOMIC DNA]</scope>
    <source>
        <tissue evidence="10">Mixed pool</tissue>
    </source>
</reference>
<feature type="domain" description="LITAF" evidence="9">
    <location>
        <begin position="8"/>
        <end position="91"/>
    </location>
</feature>